<dbReference type="AlphaFoldDB" id="A0A1H2KJR0"/>
<sequence length="141" mass="15045">MSASTDEQANSSAKQGFAFGISIVAAALLFVAGLVSIFQGIAAIANDELFVVGSNYIFEFDLTAWGWIHLILGIVGILIAGGLAVGADWARIGAIVIASLSIVAQFLWLPYYPAWAILIIVLDLIVIWAVSTWNPNNAYNM</sequence>
<keyword evidence="1" id="KW-0812">Transmembrane</keyword>
<reference evidence="4 5" key="1">
    <citation type="submission" date="2016-10" db="EMBL/GenBank/DDBJ databases">
        <authorList>
            <person name="de Groot N.N."/>
        </authorList>
    </citation>
    <scope>NUCLEOTIDE SEQUENCE [LARGE SCALE GENOMIC DNA]</scope>
    <source>
        <strain evidence="4 5">DSM 44215</strain>
    </source>
</reference>
<evidence type="ECO:0000313" key="3">
    <source>
        <dbReference type="EMBL" id="MDS1114743.1"/>
    </source>
</evidence>
<accession>A0A1H2KJR0</accession>
<dbReference type="EMBL" id="FNLM01000034">
    <property type="protein sequence ID" value="SDU68575.1"/>
    <property type="molecule type" value="Genomic_DNA"/>
</dbReference>
<name>A0A1H2KJR0_9ACTN</name>
<keyword evidence="1" id="KW-0472">Membrane</keyword>
<feature type="domain" description="DUF7144" evidence="2">
    <location>
        <begin position="23"/>
        <end position="134"/>
    </location>
</feature>
<keyword evidence="6" id="KW-1185">Reference proteome</keyword>
<evidence type="ECO:0000259" key="2">
    <source>
        <dbReference type="Pfam" id="PF23636"/>
    </source>
</evidence>
<feature type="transmembrane region" description="Helical" evidence="1">
    <location>
        <begin position="114"/>
        <end position="133"/>
    </location>
</feature>
<protein>
    <recommendedName>
        <fullName evidence="2">DUF7144 domain-containing protein</fullName>
    </recommendedName>
</protein>
<proteinExistence type="predicted"/>
<dbReference type="InterPro" id="IPR055568">
    <property type="entry name" value="DUF7144"/>
</dbReference>
<evidence type="ECO:0000256" key="1">
    <source>
        <dbReference type="SAM" id="Phobius"/>
    </source>
</evidence>
<gene>
    <name evidence="3" type="ORF">RD149_13295</name>
    <name evidence="4" type="ORF">SAMN04488548_1343304</name>
</gene>
<dbReference type="RefSeq" id="WP_074851972.1">
    <property type="nucleotide sequence ID" value="NZ_FNLM01000034.1"/>
</dbReference>
<feature type="transmembrane region" description="Helical" evidence="1">
    <location>
        <begin position="92"/>
        <end position="108"/>
    </location>
</feature>
<dbReference type="EMBL" id="JAVLUS010000010">
    <property type="protein sequence ID" value="MDS1114743.1"/>
    <property type="molecule type" value="Genomic_DNA"/>
</dbReference>
<feature type="transmembrane region" description="Helical" evidence="1">
    <location>
        <begin position="17"/>
        <end position="44"/>
    </location>
</feature>
<evidence type="ECO:0000313" key="5">
    <source>
        <dbReference type="Proteomes" id="UP000183180"/>
    </source>
</evidence>
<evidence type="ECO:0000313" key="6">
    <source>
        <dbReference type="Proteomes" id="UP001265083"/>
    </source>
</evidence>
<dbReference type="OrthoDB" id="4482242at2"/>
<dbReference type="STRING" id="158898.SAMN04488548_1343304"/>
<organism evidence="4 5">
    <name type="scientific">Gordonia westfalica</name>
    <dbReference type="NCBI Taxonomy" id="158898"/>
    <lineage>
        <taxon>Bacteria</taxon>
        <taxon>Bacillati</taxon>
        <taxon>Actinomycetota</taxon>
        <taxon>Actinomycetes</taxon>
        <taxon>Mycobacteriales</taxon>
        <taxon>Gordoniaceae</taxon>
        <taxon>Gordonia</taxon>
    </lineage>
</organism>
<dbReference type="Pfam" id="PF23636">
    <property type="entry name" value="DUF7144"/>
    <property type="match status" value="1"/>
</dbReference>
<dbReference type="Proteomes" id="UP000183180">
    <property type="component" value="Unassembled WGS sequence"/>
</dbReference>
<dbReference type="Proteomes" id="UP001265083">
    <property type="component" value="Unassembled WGS sequence"/>
</dbReference>
<evidence type="ECO:0000313" key="4">
    <source>
        <dbReference type="EMBL" id="SDU68575.1"/>
    </source>
</evidence>
<keyword evidence="1" id="KW-1133">Transmembrane helix</keyword>
<feature type="transmembrane region" description="Helical" evidence="1">
    <location>
        <begin position="64"/>
        <end position="85"/>
    </location>
</feature>
<reference evidence="3 6" key="2">
    <citation type="submission" date="2023-08" db="EMBL/GenBank/DDBJ databases">
        <title>Bioegradation of LLDPE and BLDPE plastic by marine bacteria from coast plastic debris.</title>
        <authorList>
            <person name="Rong Z."/>
        </authorList>
    </citation>
    <scope>NUCLEOTIDE SEQUENCE [LARGE SCALE GENOMIC DNA]</scope>
    <source>
        <strain evidence="3 6">Z-2</strain>
    </source>
</reference>